<keyword evidence="2" id="KW-0472">Membrane</keyword>
<feature type="transmembrane region" description="Helical" evidence="2">
    <location>
        <begin position="12"/>
        <end position="32"/>
    </location>
</feature>
<evidence type="ECO:0000256" key="1">
    <source>
        <dbReference type="SAM" id="MobiDB-lite"/>
    </source>
</evidence>
<feature type="region of interest" description="Disordered" evidence="1">
    <location>
        <begin position="85"/>
        <end position="108"/>
    </location>
</feature>
<keyword evidence="2" id="KW-0812">Transmembrane</keyword>
<name>A0A6B0UCH9_IXORI</name>
<keyword evidence="2" id="KW-1133">Transmembrane helix</keyword>
<protein>
    <submittedName>
        <fullName evidence="3">Putative secreted protein</fullName>
    </submittedName>
</protein>
<accession>A0A6B0UCH9</accession>
<sequence>MRFQAWVCCPARHFLASISIVVFVFLFVLFAHGCNCRLELICVERIFTQLEVMLHGQRSLFDQLECSQSRDLRQVLSVRSYPVASSKTSSAHPAHPSAPLGGQFLQEP</sequence>
<evidence type="ECO:0000313" key="3">
    <source>
        <dbReference type="EMBL" id="MXU89508.1"/>
    </source>
</evidence>
<organism evidence="3">
    <name type="scientific">Ixodes ricinus</name>
    <name type="common">Common tick</name>
    <name type="synonym">Acarus ricinus</name>
    <dbReference type="NCBI Taxonomy" id="34613"/>
    <lineage>
        <taxon>Eukaryota</taxon>
        <taxon>Metazoa</taxon>
        <taxon>Ecdysozoa</taxon>
        <taxon>Arthropoda</taxon>
        <taxon>Chelicerata</taxon>
        <taxon>Arachnida</taxon>
        <taxon>Acari</taxon>
        <taxon>Parasitiformes</taxon>
        <taxon>Ixodida</taxon>
        <taxon>Ixodoidea</taxon>
        <taxon>Ixodidae</taxon>
        <taxon>Ixodinae</taxon>
        <taxon>Ixodes</taxon>
    </lineage>
</organism>
<proteinExistence type="predicted"/>
<reference evidence="3" key="1">
    <citation type="submission" date="2019-12" db="EMBL/GenBank/DDBJ databases">
        <title>An insight into the sialome of adult female Ixodes ricinus ticks feeding for 6 days.</title>
        <authorList>
            <person name="Perner J."/>
            <person name="Ribeiro J.M.C."/>
        </authorList>
    </citation>
    <scope>NUCLEOTIDE SEQUENCE</scope>
    <source>
        <strain evidence="3">Semi-engorged</strain>
        <tissue evidence="3">Salivary glands</tissue>
    </source>
</reference>
<dbReference type="AlphaFoldDB" id="A0A6B0UCH9"/>
<dbReference type="EMBL" id="GIFC01007425">
    <property type="protein sequence ID" value="MXU89508.1"/>
    <property type="molecule type" value="Transcribed_RNA"/>
</dbReference>
<evidence type="ECO:0000256" key="2">
    <source>
        <dbReference type="SAM" id="Phobius"/>
    </source>
</evidence>